<keyword evidence="2" id="KW-1185">Reference proteome</keyword>
<accession>A0AAD4HXS9</accession>
<organism evidence="1 2">
    <name type="scientific">Staphylotrichum longicolle</name>
    <dbReference type="NCBI Taxonomy" id="669026"/>
    <lineage>
        <taxon>Eukaryota</taxon>
        <taxon>Fungi</taxon>
        <taxon>Dikarya</taxon>
        <taxon>Ascomycota</taxon>
        <taxon>Pezizomycotina</taxon>
        <taxon>Sordariomycetes</taxon>
        <taxon>Sordariomycetidae</taxon>
        <taxon>Sordariales</taxon>
        <taxon>Chaetomiaceae</taxon>
        <taxon>Staphylotrichum</taxon>
    </lineage>
</organism>
<proteinExistence type="predicted"/>
<gene>
    <name evidence="1" type="ORF">NEMBOFW57_007863</name>
</gene>
<protein>
    <submittedName>
        <fullName evidence="1">Uncharacterized protein</fullName>
    </submittedName>
</protein>
<reference evidence="1" key="1">
    <citation type="submission" date="2023-02" db="EMBL/GenBank/DDBJ databases">
        <authorList>
            <person name="Palmer J.M."/>
        </authorList>
    </citation>
    <scope>NUCLEOTIDE SEQUENCE</scope>
    <source>
        <strain evidence="1">FW57</strain>
    </source>
</reference>
<dbReference type="EMBL" id="JAHCVI010000003">
    <property type="protein sequence ID" value="KAG7288332.1"/>
    <property type="molecule type" value="Genomic_DNA"/>
</dbReference>
<evidence type="ECO:0000313" key="2">
    <source>
        <dbReference type="Proteomes" id="UP001197093"/>
    </source>
</evidence>
<dbReference type="AlphaFoldDB" id="A0AAD4HXS9"/>
<dbReference type="Proteomes" id="UP001197093">
    <property type="component" value="Unassembled WGS sequence"/>
</dbReference>
<comment type="caution">
    <text evidence="1">The sequence shown here is derived from an EMBL/GenBank/DDBJ whole genome shotgun (WGS) entry which is preliminary data.</text>
</comment>
<name>A0AAD4HXS9_9PEZI</name>
<evidence type="ECO:0000313" key="1">
    <source>
        <dbReference type="EMBL" id="KAG7288332.1"/>
    </source>
</evidence>
<sequence>METHQHDGIQTKPVHRHIAETEGLAHERNPRFLFAAEFWGHRRFSDPILLQSHGLTTQALRALNLQNGDDSNGNGYNPHALTLRTPFPLPTRREELVDALAHVEIHHVKGLGSIARPAINKSHSSKLLAHFLHHAQRSLLVPVTAAEPAPSLTPIPPVAAARVAAAAALPAPVATVPDPLSQRELGILESELFDTAKYVGGSGARHLTVLTWCEDDQYGSITLFEVDVDERPLPDLRRAATGLAARRRRAPPALLNSHSAGDGRVTGLRPVAAMEDVPRQVLVNMRVDHGLKKAVLQYGKETGRFRWTAQHTRRGQPTFARVVVEPLDDLMQADYGIVATIPQFLALLHASRSTIEKVSSSPATARSVETEGRQGQARARNVLVPDGAKWAEDRIFWTDDGAGAMAELRLKKYRNVIDSESGQPEGPLVVARAQDRQMVTCGR</sequence>